<keyword evidence="2" id="KW-1185">Reference proteome</keyword>
<evidence type="ECO:0000313" key="2">
    <source>
        <dbReference type="Proteomes" id="UP000230750"/>
    </source>
</evidence>
<name>A0A2G8JRM6_STIJA</name>
<organism evidence="1 2">
    <name type="scientific">Stichopus japonicus</name>
    <name type="common">Sea cucumber</name>
    <dbReference type="NCBI Taxonomy" id="307972"/>
    <lineage>
        <taxon>Eukaryota</taxon>
        <taxon>Metazoa</taxon>
        <taxon>Echinodermata</taxon>
        <taxon>Eleutherozoa</taxon>
        <taxon>Echinozoa</taxon>
        <taxon>Holothuroidea</taxon>
        <taxon>Aspidochirotacea</taxon>
        <taxon>Aspidochirotida</taxon>
        <taxon>Stichopodidae</taxon>
        <taxon>Apostichopus</taxon>
    </lineage>
</organism>
<sequence>MNLLDNDCALVVCIGQILFGPATDQTYVETNSNGEKGKKFVHKLAERLIKQSYDVALDSDNLRRSFREVVSAMERGRLKKELLLHFSLYFKKLMHKLHADSKLKAKSTASEPKLPTHVELTSDRTATSTEFMFNLYSQEQEKLPEIHPQGQKKGRRC</sequence>
<accession>A0A2G8JRM6</accession>
<dbReference type="AlphaFoldDB" id="A0A2G8JRM6"/>
<dbReference type="EMBL" id="MRZV01001362">
    <property type="protein sequence ID" value="PIK38416.1"/>
    <property type="molecule type" value="Genomic_DNA"/>
</dbReference>
<comment type="caution">
    <text evidence="1">The sequence shown here is derived from an EMBL/GenBank/DDBJ whole genome shotgun (WGS) entry which is preliminary data.</text>
</comment>
<reference evidence="1 2" key="1">
    <citation type="journal article" date="2017" name="PLoS Biol.">
        <title>The sea cucumber genome provides insights into morphological evolution and visceral regeneration.</title>
        <authorList>
            <person name="Zhang X."/>
            <person name="Sun L."/>
            <person name="Yuan J."/>
            <person name="Sun Y."/>
            <person name="Gao Y."/>
            <person name="Zhang L."/>
            <person name="Li S."/>
            <person name="Dai H."/>
            <person name="Hamel J.F."/>
            <person name="Liu C."/>
            <person name="Yu Y."/>
            <person name="Liu S."/>
            <person name="Lin W."/>
            <person name="Guo K."/>
            <person name="Jin S."/>
            <person name="Xu P."/>
            <person name="Storey K.B."/>
            <person name="Huan P."/>
            <person name="Zhang T."/>
            <person name="Zhou Y."/>
            <person name="Zhang J."/>
            <person name="Lin C."/>
            <person name="Li X."/>
            <person name="Xing L."/>
            <person name="Huo D."/>
            <person name="Sun M."/>
            <person name="Wang L."/>
            <person name="Mercier A."/>
            <person name="Li F."/>
            <person name="Yang H."/>
            <person name="Xiang J."/>
        </authorList>
    </citation>
    <scope>NUCLEOTIDE SEQUENCE [LARGE SCALE GENOMIC DNA]</scope>
    <source>
        <strain evidence="1">Shaxun</strain>
        <tissue evidence="1">Muscle</tissue>
    </source>
</reference>
<dbReference type="Proteomes" id="UP000230750">
    <property type="component" value="Unassembled WGS sequence"/>
</dbReference>
<evidence type="ECO:0000313" key="1">
    <source>
        <dbReference type="EMBL" id="PIK38416.1"/>
    </source>
</evidence>
<proteinExistence type="predicted"/>
<gene>
    <name evidence="1" type="ORF">BSL78_24749</name>
</gene>
<protein>
    <submittedName>
        <fullName evidence="1">Uncharacterized protein</fullName>
    </submittedName>
</protein>